<organism evidence="1 2">
    <name type="scientific">Bodo saltans</name>
    <name type="common">Flagellated protozoan</name>
    <dbReference type="NCBI Taxonomy" id="75058"/>
    <lineage>
        <taxon>Eukaryota</taxon>
        <taxon>Discoba</taxon>
        <taxon>Euglenozoa</taxon>
        <taxon>Kinetoplastea</taxon>
        <taxon>Metakinetoplastina</taxon>
        <taxon>Eubodonida</taxon>
        <taxon>Bodonidae</taxon>
        <taxon>Bodo</taxon>
    </lineage>
</organism>
<name>A0A0S4IMB3_BODSA</name>
<dbReference type="OMA" id="CECCQFQ"/>
<dbReference type="VEuPathDB" id="TriTrypDB:BSAL_62350"/>
<keyword evidence="2" id="KW-1185">Reference proteome</keyword>
<evidence type="ECO:0000313" key="2">
    <source>
        <dbReference type="Proteomes" id="UP000051952"/>
    </source>
</evidence>
<proteinExistence type="predicted"/>
<dbReference type="OrthoDB" id="275968at2759"/>
<dbReference type="AlphaFoldDB" id="A0A0S4IMB3"/>
<sequence>MMRQCMIRRFCAPTAVLHNFYPLGLKSGPKNFDVLLPINNFDPKQVNNIPKHGSGNNSNKRPGFMQRHEMKLKCECCQFQWLRDTLTIRCSAHPSVHNQQEIWLEPTWTYHKQQPKDYHRYLNMSKNPRTGMLMAREAAKGMNTERRASGLTTYSMNAAKETRRLARAISGIGIYGTRWQTRFPFPT</sequence>
<evidence type="ECO:0000313" key="1">
    <source>
        <dbReference type="EMBL" id="CUF42030.1"/>
    </source>
</evidence>
<dbReference type="EMBL" id="CYKH01000320">
    <property type="protein sequence ID" value="CUF42030.1"/>
    <property type="molecule type" value="Genomic_DNA"/>
</dbReference>
<reference evidence="2" key="1">
    <citation type="submission" date="2015-09" db="EMBL/GenBank/DDBJ databases">
        <authorList>
            <consortium name="Pathogen Informatics"/>
        </authorList>
    </citation>
    <scope>NUCLEOTIDE SEQUENCE [LARGE SCALE GENOMIC DNA]</scope>
    <source>
        <strain evidence="2">Lake Konstanz</strain>
    </source>
</reference>
<dbReference type="Proteomes" id="UP000051952">
    <property type="component" value="Unassembled WGS sequence"/>
</dbReference>
<protein>
    <submittedName>
        <fullName evidence="1">Uncharacterized protein</fullName>
    </submittedName>
</protein>
<gene>
    <name evidence="1" type="ORF">BSAL_62350</name>
</gene>
<accession>A0A0S4IMB3</accession>